<accession>A0A1I3E4Y3</accession>
<evidence type="ECO:0000256" key="2">
    <source>
        <dbReference type="ARBA" id="ARBA00022737"/>
    </source>
</evidence>
<keyword evidence="1" id="KW-0813">Transport</keyword>
<keyword evidence="6" id="KW-0762">Sugar transport</keyword>
<evidence type="ECO:0000259" key="5">
    <source>
        <dbReference type="Pfam" id="PF00005"/>
    </source>
</evidence>
<proteinExistence type="predicted"/>
<keyword evidence="3" id="KW-0547">Nucleotide-binding</keyword>
<organism evidence="7 9">
    <name type="scientific">Cryobacterium levicorallinum</name>
    <dbReference type="NCBI Taxonomy" id="995038"/>
    <lineage>
        <taxon>Bacteria</taxon>
        <taxon>Bacillati</taxon>
        <taxon>Actinomycetota</taxon>
        <taxon>Actinomycetes</taxon>
        <taxon>Micrococcales</taxon>
        <taxon>Microbacteriaceae</taxon>
        <taxon>Cryobacterium</taxon>
    </lineage>
</organism>
<protein>
    <submittedName>
        <fullName evidence="7">ATP-binding cassette domain-containing protein</fullName>
    </submittedName>
    <submittedName>
        <fullName evidence="6">Simple sugar transport system ATP-binding protein/ribose transport system ATP-binding protein</fullName>
    </submittedName>
</protein>
<dbReference type="EMBL" id="SOFE01000025">
    <property type="protein sequence ID" value="TFB82419.1"/>
    <property type="molecule type" value="Genomic_DNA"/>
</dbReference>
<evidence type="ECO:0000256" key="1">
    <source>
        <dbReference type="ARBA" id="ARBA00022448"/>
    </source>
</evidence>
<dbReference type="InterPro" id="IPR003439">
    <property type="entry name" value="ABC_transporter-like_ATP-bd"/>
</dbReference>
<sequence>MTHALVELRGITKQYPGVVALKGVDFDLRAGEVHALAGENGAGKSTLMKVLGGGVVPDAGEIRVGDQIVRLRSPKDALALGISVVHQVTSRAVV</sequence>
<keyword evidence="8" id="KW-1185">Reference proteome</keyword>
<gene>
    <name evidence="7" type="ORF">E3O11_15010</name>
    <name evidence="6" type="ORF">SAMN05216274_1231</name>
</gene>
<dbReference type="GO" id="GO:0016887">
    <property type="term" value="F:ATP hydrolysis activity"/>
    <property type="evidence" value="ECO:0007669"/>
    <property type="project" value="InterPro"/>
</dbReference>
<dbReference type="Proteomes" id="UP000297963">
    <property type="component" value="Unassembled WGS sequence"/>
</dbReference>
<feature type="domain" description="ABC transporter" evidence="5">
    <location>
        <begin position="21"/>
        <end position="88"/>
    </location>
</feature>
<dbReference type="InterPro" id="IPR050107">
    <property type="entry name" value="ABC_carbohydrate_import_ATPase"/>
</dbReference>
<dbReference type="RefSeq" id="WP_092452689.1">
    <property type="nucleotide sequence ID" value="NZ_FOPW01000023.1"/>
</dbReference>
<evidence type="ECO:0000256" key="3">
    <source>
        <dbReference type="ARBA" id="ARBA00022741"/>
    </source>
</evidence>
<evidence type="ECO:0000313" key="8">
    <source>
        <dbReference type="Proteomes" id="UP000199681"/>
    </source>
</evidence>
<dbReference type="GO" id="GO:0005524">
    <property type="term" value="F:ATP binding"/>
    <property type="evidence" value="ECO:0007669"/>
    <property type="project" value="UniProtKB-KW"/>
</dbReference>
<reference evidence="6 8" key="1">
    <citation type="submission" date="2016-10" db="EMBL/GenBank/DDBJ databases">
        <authorList>
            <person name="Varghese N."/>
            <person name="Submissions S."/>
        </authorList>
    </citation>
    <scope>NUCLEOTIDE SEQUENCE [LARGE SCALE GENOMIC DNA]</scope>
    <source>
        <strain evidence="6 8">GMCC 1.11211</strain>
    </source>
</reference>
<dbReference type="PANTHER" id="PTHR43790">
    <property type="entry name" value="CARBOHYDRATE TRANSPORT ATP-BINDING PROTEIN MG119-RELATED"/>
    <property type="match status" value="1"/>
</dbReference>
<dbReference type="SUPFAM" id="SSF52540">
    <property type="entry name" value="P-loop containing nucleoside triphosphate hydrolases"/>
    <property type="match status" value="1"/>
</dbReference>
<keyword evidence="4 7" id="KW-0067">ATP-binding</keyword>
<comment type="caution">
    <text evidence="7">The sequence shown here is derived from an EMBL/GenBank/DDBJ whole genome shotgun (WGS) entry which is preliminary data.</text>
</comment>
<evidence type="ECO:0000313" key="9">
    <source>
        <dbReference type="Proteomes" id="UP000297963"/>
    </source>
</evidence>
<evidence type="ECO:0000256" key="4">
    <source>
        <dbReference type="ARBA" id="ARBA00022840"/>
    </source>
</evidence>
<dbReference type="AlphaFoldDB" id="A0A1I3E4Y3"/>
<dbReference type="Gene3D" id="3.40.50.300">
    <property type="entry name" value="P-loop containing nucleotide triphosphate hydrolases"/>
    <property type="match status" value="1"/>
</dbReference>
<dbReference type="STRING" id="995038.SAMN05216274_1231"/>
<reference evidence="7 9" key="2">
    <citation type="submission" date="2019-03" db="EMBL/GenBank/DDBJ databases">
        <title>Genomics of glacier-inhabiting Cryobacterium strains.</title>
        <authorList>
            <person name="Liu Q."/>
            <person name="Xin Y.-H."/>
        </authorList>
    </citation>
    <scope>NUCLEOTIDE SEQUENCE [LARGE SCALE GENOMIC DNA]</scope>
    <source>
        <strain evidence="7 9">Hh34</strain>
    </source>
</reference>
<dbReference type="Proteomes" id="UP000199681">
    <property type="component" value="Unassembled WGS sequence"/>
</dbReference>
<dbReference type="PANTHER" id="PTHR43790:SF9">
    <property type="entry name" value="GALACTOFURANOSE TRANSPORTER ATP-BINDING PROTEIN YTFR"/>
    <property type="match status" value="1"/>
</dbReference>
<dbReference type="InterPro" id="IPR027417">
    <property type="entry name" value="P-loop_NTPase"/>
</dbReference>
<name>A0A1I3E4Y3_9MICO</name>
<dbReference type="Pfam" id="PF00005">
    <property type="entry name" value="ABC_tran"/>
    <property type="match status" value="1"/>
</dbReference>
<evidence type="ECO:0000313" key="7">
    <source>
        <dbReference type="EMBL" id="TFB82419.1"/>
    </source>
</evidence>
<dbReference type="EMBL" id="FOPW01000023">
    <property type="protein sequence ID" value="SFH94034.1"/>
    <property type="molecule type" value="Genomic_DNA"/>
</dbReference>
<keyword evidence="2" id="KW-0677">Repeat</keyword>
<evidence type="ECO:0000313" key="6">
    <source>
        <dbReference type="EMBL" id="SFH94034.1"/>
    </source>
</evidence>